<gene>
    <name evidence="13" type="ORF">AGOR_G00044740</name>
</gene>
<keyword evidence="10" id="KW-1015">Disulfide bond</keyword>
<dbReference type="PANTHER" id="PTHR32028:SF1">
    <property type="entry name" value="APOLIPOPROTEIN M"/>
    <property type="match status" value="1"/>
</dbReference>
<keyword evidence="14" id="KW-1185">Reference proteome</keyword>
<proteinExistence type="inferred from homology"/>
<feature type="signal peptide" evidence="12">
    <location>
        <begin position="1"/>
        <end position="21"/>
    </location>
</feature>
<evidence type="ECO:0000256" key="1">
    <source>
        <dbReference type="ARBA" id="ARBA00004613"/>
    </source>
</evidence>
<keyword evidence="7 12" id="KW-0732">Signal</keyword>
<reference evidence="13" key="1">
    <citation type="submission" date="2021-01" db="EMBL/GenBank/DDBJ databases">
        <authorList>
            <person name="Zahm M."/>
            <person name="Roques C."/>
            <person name="Cabau C."/>
            <person name="Klopp C."/>
            <person name="Donnadieu C."/>
            <person name="Jouanno E."/>
            <person name="Lampietro C."/>
            <person name="Louis A."/>
            <person name="Herpin A."/>
            <person name="Echchiki A."/>
            <person name="Berthelot C."/>
            <person name="Parey E."/>
            <person name="Roest-Crollius H."/>
            <person name="Braasch I."/>
            <person name="Postlethwait J."/>
            <person name="Bobe J."/>
            <person name="Montfort J."/>
            <person name="Bouchez O."/>
            <person name="Begum T."/>
            <person name="Mejri S."/>
            <person name="Adams A."/>
            <person name="Chen W.-J."/>
            <person name="Guiguen Y."/>
        </authorList>
    </citation>
    <scope>NUCLEOTIDE SEQUENCE</scope>
    <source>
        <tissue evidence="13">Blood</tissue>
    </source>
</reference>
<evidence type="ECO:0000256" key="9">
    <source>
        <dbReference type="ARBA" id="ARBA00023055"/>
    </source>
</evidence>
<evidence type="ECO:0000256" key="11">
    <source>
        <dbReference type="ARBA" id="ARBA00025553"/>
    </source>
</evidence>
<evidence type="ECO:0000256" key="8">
    <source>
        <dbReference type="ARBA" id="ARBA00022850"/>
    </source>
</evidence>
<dbReference type="EMBL" id="JAERUA010000003">
    <property type="protein sequence ID" value="KAI1902436.1"/>
    <property type="molecule type" value="Genomic_DNA"/>
</dbReference>
<dbReference type="Proteomes" id="UP000829720">
    <property type="component" value="Unassembled WGS sequence"/>
</dbReference>
<comment type="subunit">
    <text evidence="3">Interacts with LRP2; LRP2 mediates APOM renal uptake and subsequent lysosomal degradation.</text>
</comment>
<dbReference type="GO" id="GO:0033344">
    <property type="term" value="P:cholesterol efflux"/>
    <property type="evidence" value="ECO:0007669"/>
    <property type="project" value="TreeGrafter"/>
</dbReference>
<dbReference type="PANTHER" id="PTHR32028">
    <property type="entry name" value="APOLIPOPROTEIN M"/>
    <property type="match status" value="1"/>
</dbReference>
<dbReference type="Pfam" id="PF11032">
    <property type="entry name" value="ApoM"/>
    <property type="match status" value="1"/>
</dbReference>
<dbReference type="GO" id="GO:0034384">
    <property type="term" value="P:high-density lipoprotein particle clearance"/>
    <property type="evidence" value="ECO:0007669"/>
    <property type="project" value="TreeGrafter"/>
</dbReference>
<evidence type="ECO:0000256" key="2">
    <source>
        <dbReference type="ARBA" id="ARBA00007071"/>
    </source>
</evidence>
<feature type="chain" id="PRO_5035752973" description="Apolipoprotein M" evidence="12">
    <location>
        <begin position="22"/>
        <end position="191"/>
    </location>
</feature>
<dbReference type="GO" id="GO:0005319">
    <property type="term" value="F:lipid transporter activity"/>
    <property type="evidence" value="ECO:0007669"/>
    <property type="project" value="TreeGrafter"/>
</dbReference>
<accession>A0A8T3E2F8</accession>
<evidence type="ECO:0000256" key="4">
    <source>
        <dbReference type="ARBA" id="ARBA00019937"/>
    </source>
</evidence>
<sequence length="191" mass="21483">MLDKLWSLLLYASGLLEGLISCPPIPDAYEGLHNPKPYLGKWYFISAAGYSEKDIALYRVMDSTVFYLQEAAENGTLLLTGAIRIGDNCLTKVWTYHVRPNDYLLDMEGRPELSSKLLKTPWLNHSDCIVLQETVLGEGGLKRTMLYARNASVDADVVKRFQAKLCCNGMCENFILPQEREYCQMEGAAST</sequence>
<evidence type="ECO:0000313" key="14">
    <source>
        <dbReference type="Proteomes" id="UP000829720"/>
    </source>
</evidence>
<dbReference type="GO" id="GO:0034375">
    <property type="term" value="P:high-density lipoprotein particle remodeling"/>
    <property type="evidence" value="ECO:0007669"/>
    <property type="project" value="TreeGrafter"/>
</dbReference>
<keyword evidence="6" id="KW-0964">Secreted</keyword>
<dbReference type="OrthoDB" id="9944312at2759"/>
<evidence type="ECO:0000256" key="12">
    <source>
        <dbReference type="SAM" id="SignalP"/>
    </source>
</evidence>
<dbReference type="Gene3D" id="2.40.128.20">
    <property type="match status" value="1"/>
</dbReference>
<evidence type="ECO:0000313" key="13">
    <source>
        <dbReference type="EMBL" id="KAI1902436.1"/>
    </source>
</evidence>
<dbReference type="GO" id="GO:0034364">
    <property type="term" value="C:high-density lipoprotein particle"/>
    <property type="evidence" value="ECO:0007669"/>
    <property type="project" value="UniProtKB-KW"/>
</dbReference>
<evidence type="ECO:0000256" key="3">
    <source>
        <dbReference type="ARBA" id="ARBA00011559"/>
    </source>
</evidence>
<comment type="similarity">
    <text evidence="2">Belongs to the calycin superfamily. Lipocalin family. Highly divergent.</text>
</comment>
<comment type="subcellular location">
    <subcellularLocation>
        <location evidence="1">Secreted</location>
    </subcellularLocation>
</comment>
<dbReference type="InterPro" id="IPR022734">
    <property type="entry name" value="ApoM"/>
</dbReference>
<keyword evidence="8" id="KW-0345">HDL</keyword>
<dbReference type="InterPro" id="IPR012674">
    <property type="entry name" value="Calycin"/>
</dbReference>
<dbReference type="GO" id="GO:0034362">
    <property type="term" value="C:low-density lipoprotein particle"/>
    <property type="evidence" value="ECO:0007669"/>
    <property type="project" value="TreeGrafter"/>
</dbReference>
<keyword evidence="5" id="KW-0813">Transport</keyword>
<evidence type="ECO:0000256" key="7">
    <source>
        <dbReference type="ARBA" id="ARBA00022729"/>
    </source>
</evidence>
<dbReference type="AlphaFoldDB" id="A0A8T3E2F8"/>
<protein>
    <recommendedName>
        <fullName evidence="4">Apolipoprotein M</fullName>
    </recommendedName>
</protein>
<keyword evidence="9" id="KW-0445">Lipid transport</keyword>
<comment type="caution">
    <text evidence="13">The sequence shown here is derived from an EMBL/GenBank/DDBJ whole genome shotgun (WGS) entry which is preliminary data.</text>
</comment>
<name>A0A8T3E2F8_9TELE</name>
<organism evidence="13 14">
    <name type="scientific">Albula goreensis</name>
    <dbReference type="NCBI Taxonomy" id="1534307"/>
    <lineage>
        <taxon>Eukaryota</taxon>
        <taxon>Metazoa</taxon>
        <taxon>Chordata</taxon>
        <taxon>Craniata</taxon>
        <taxon>Vertebrata</taxon>
        <taxon>Euteleostomi</taxon>
        <taxon>Actinopterygii</taxon>
        <taxon>Neopterygii</taxon>
        <taxon>Teleostei</taxon>
        <taxon>Albuliformes</taxon>
        <taxon>Albulidae</taxon>
        <taxon>Albula</taxon>
    </lineage>
</organism>
<dbReference type="GO" id="GO:0034380">
    <property type="term" value="P:high-density lipoprotein particle assembly"/>
    <property type="evidence" value="ECO:0007669"/>
    <property type="project" value="TreeGrafter"/>
</dbReference>
<evidence type="ECO:0000256" key="5">
    <source>
        <dbReference type="ARBA" id="ARBA00022448"/>
    </source>
</evidence>
<comment type="function">
    <text evidence="11">Probably involved in lipid transport. Can bind sphingosine-1-phosphate, myristic acid, palmitic acid and stearic acid, retinol, all-trans-retinoic acid and 9-cis-retinoic acid.</text>
</comment>
<evidence type="ECO:0000256" key="10">
    <source>
        <dbReference type="ARBA" id="ARBA00023157"/>
    </source>
</evidence>
<dbReference type="GO" id="GO:0005543">
    <property type="term" value="F:phospholipid binding"/>
    <property type="evidence" value="ECO:0007669"/>
    <property type="project" value="TreeGrafter"/>
</dbReference>
<dbReference type="GO" id="GO:0034361">
    <property type="term" value="C:very-low-density lipoprotein particle"/>
    <property type="evidence" value="ECO:0007669"/>
    <property type="project" value="TreeGrafter"/>
</dbReference>
<evidence type="ECO:0000256" key="6">
    <source>
        <dbReference type="ARBA" id="ARBA00022525"/>
    </source>
</evidence>
<dbReference type="SUPFAM" id="SSF50814">
    <property type="entry name" value="Lipocalins"/>
    <property type="match status" value="1"/>
</dbReference>